<feature type="transmembrane region" description="Helical" evidence="7">
    <location>
        <begin position="377"/>
        <end position="399"/>
    </location>
</feature>
<evidence type="ECO:0000256" key="7">
    <source>
        <dbReference type="SAM" id="Phobius"/>
    </source>
</evidence>
<evidence type="ECO:0000256" key="6">
    <source>
        <dbReference type="ARBA" id="ARBA00023136"/>
    </source>
</evidence>
<comment type="caution">
    <text evidence="8">The sequence shown here is derived from an EMBL/GenBank/DDBJ whole genome shotgun (WGS) entry which is preliminary data.</text>
</comment>
<evidence type="ECO:0000256" key="1">
    <source>
        <dbReference type="ARBA" id="ARBA00004651"/>
    </source>
</evidence>
<evidence type="ECO:0000256" key="5">
    <source>
        <dbReference type="ARBA" id="ARBA00022989"/>
    </source>
</evidence>
<keyword evidence="6 7" id="KW-0472">Membrane</keyword>
<keyword evidence="2" id="KW-0813">Transport</keyword>
<dbReference type="EMBL" id="DWYC01000063">
    <property type="protein sequence ID" value="HJB57381.1"/>
    <property type="molecule type" value="Genomic_DNA"/>
</dbReference>
<protein>
    <submittedName>
        <fullName evidence="8">Polysaccharide biosynthesis C-terminal domain-containing protein</fullName>
    </submittedName>
</protein>
<feature type="transmembrane region" description="Helical" evidence="7">
    <location>
        <begin position="405"/>
        <end position="424"/>
    </location>
</feature>
<dbReference type="InterPro" id="IPR002528">
    <property type="entry name" value="MATE_fam"/>
</dbReference>
<sequence length="435" mass="46457">MSFYREFARYVAPSVLAFALSGVYAITDGFFVGNALGDEALAAINVAYPLTAFLQSVGTGVGLGGAISYAIRRGGGDEEGSRRYFGVSVVLLLLSSALLTGLYLWKALPLLGLFGAEGAILDLGWEYIRCIALGALFQILATGLVPFLRNMGGTVAAMASMITGFVTNVVLDYLFVWVLPWGMTGAAAATVIGQAMTFLVCLGALVRRRARPAFPRGPEALRMMGRVLLVGLSPFGLTFSPNITLILVNKSAAVFGGAFAVMVYAPISYLSSVILLLLQGVSDGCQPLLSLSYGRGEKEKARRVRELAHLCALVLGGMCMVLLYLLRGQTALLFGASPAVAEEAARVLPIFLSGYLFLALSRVTTAYLYATNQNRRAYALIYGEPLFLAVLLLILPAALGGVLGTWWAVPLSQMATALLSLWFLRRERRPVPAAE</sequence>
<reference evidence="8" key="1">
    <citation type="journal article" date="2021" name="PeerJ">
        <title>Extensive microbial diversity within the chicken gut microbiome revealed by metagenomics and culture.</title>
        <authorList>
            <person name="Gilroy R."/>
            <person name="Ravi A."/>
            <person name="Getino M."/>
            <person name="Pursley I."/>
            <person name="Horton D.L."/>
            <person name="Alikhan N.F."/>
            <person name="Baker D."/>
            <person name="Gharbi K."/>
            <person name="Hall N."/>
            <person name="Watson M."/>
            <person name="Adriaenssens E.M."/>
            <person name="Foster-Nyarko E."/>
            <person name="Jarju S."/>
            <person name="Secka A."/>
            <person name="Antonio M."/>
            <person name="Oren A."/>
            <person name="Chaudhuri R.R."/>
            <person name="La Ragione R."/>
            <person name="Hildebrand F."/>
            <person name="Pallen M.J."/>
        </authorList>
    </citation>
    <scope>NUCLEOTIDE SEQUENCE</scope>
    <source>
        <strain evidence="8">CHK189-11263</strain>
    </source>
</reference>
<feature type="transmembrane region" description="Helical" evidence="7">
    <location>
        <begin position="125"/>
        <end position="148"/>
    </location>
</feature>
<feature type="transmembrane region" description="Helical" evidence="7">
    <location>
        <begin position="7"/>
        <end position="26"/>
    </location>
</feature>
<evidence type="ECO:0000313" key="9">
    <source>
        <dbReference type="Proteomes" id="UP000824208"/>
    </source>
</evidence>
<keyword evidence="3" id="KW-1003">Cell membrane</keyword>
<dbReference type="PIRSF" id="PIRSF006603">
    <property type="entry name" value="DinF"/>
    <property type="match status" value="1"/>
</dbReference>
<dbReference type="GO" id="GO:0005886">
    <property type="term" value="C:plasma membrane"/>
    <property type="evidence" value="ECO:0007669"/>
    <property type="project" value="UniProtKB-SubCell"/>
</dbReference>
<dbReference type="AlphaFoldDB" id="A0A9D2MAZ3"/>
<evidence type="ECO:0000256" key="4">
    <source>
        <dbReference type="ARBA" id="ARBA00022692"/>
    </source>
</evidence>
<feature type="transmembrane region" description="Helical" evidence="7">
    <location>
        <begin position="46"/>
        <end position="71"/>
    </location>
</feature>
<dbReference type="PANTHER" id="PTHR43823:SF3">
    <property type="entry name" value="MULTIDRUG EXPORT PROTEIN MEPA"/>
    <property type="match status" value="1"/>
</dbReference>
<feature type="transmembrane region" description="Helical" evidence="7">
    <location>
        <begin position="307"/>
        <end position="327"/>
    </location>
</feature>
<dbReference type="InterPro" id="IPR048279">
    <property type="entry name" value="MdtK-like"/>
</dbReference>
<gene>
    <name evidence="8" type="ORF">H9714_07510</name>
</gene>
<feature type="transmembrane region" description="Helical" evidence="7">
    <location>
        <begin position="185"/>
        <end position="206"/>
    </location>
</feature>
<dbReference type="PANTHER" id="PTHR43823">
    <property type="entry name" value="SPORULATION PROTEIN YKVU"/>
    <property type="match status" value="1"/>
</dbReference>
<feature type="transmembrane region" description="Helical" evidence="7">
    <location>
        <begin position="83"/>
        <end position="105"/>
    </location>
</feature>
<name>A0A9D2MAZ3_9FIRM</name>
<comment type="subcellular location">
    <subcellularLocation>
        <location evidence="1">Cell membrane</location>
        <topology evidence="1">Multi-pass membrane protein</topology>
    </subcellularLocation>
</comment>
<keyword evidence="5 7" id="KW-1133">Transmembrane helix</keyword>
<feature type="transmembrane region" description="Helical" evidence="7">
    <location>
        <begin position="347"/>
        <end position="370"/>
    </location>
</feature>
<dbReference type="InterPro" id="IPR051327">
    <property type="entry name" value="MATE_MepA_subfamily"/>
</dbReference>
<dbReference type="GO" id="GO:0015297">
    <property type="term" value="F:antiporter activity"/>
    <property type="evidence" value="ECO:0007669"/>
    <property type="project" value="InterPro"/>
</dbReference>
<organism evidence="8 9">
    <name type="scientific">Candidatus Flavonifractor intestinipullorum</name>
    <dbReference type="NCBI Taxonomy" id="2838587"/>
    <lineage>
        <taxon>Bacteria</taxon>
        <taxon>Bacillati</taxon>
        <taxon>Bacillota</taxon>
        <taxon>Clostridia</taxon>
        <taxon>Eubacteriales</taxon>
        <taxon>Oscillospiraceae</taxon>
        <taxon>Flavonifractor</taxon>
    </lineage>
</organism>
<keyword evidence="4 7" id="KW-0812">Transmembrane</keyword>
<evidence type="ECO:0000256" key="3">
    <source>
        <dbReference type="ARBA" id="ARBA00022475"/>
    </source>
</evidence>
<feature type="transmembrane region" description="Helical" evidence="7">
    <location>
        <begin position="254"/>
        <end position="278"/>
    </location>
</feature>
<dbReference type="Pfam" id="PF01554">
    <property type="entry name" value="MatE"/>
    <property type="match status" value="2"/>
</dbReference>
<evidence type="ECO:0000256" key="2">
    <source>
        <dbReference type="ARBA" id="ARBA00022448"/>
    </source>
</evidence>
<accession>A0A9D2MAZ3</accession>
<dbReference type="GO" id="GO:0042910">
    <property type="term" value="F:xenobiotic transmembrane transporter activity"/>
    <property type="evidence" value="ECO:0007669"/>
    <property type="project" value="InterPro"/>
</dbReference>
<dbReference type="Proteomes" id="UP000824208">
    <property type="component" value="Unassembled WGS sequence"/>
</dbReference>
<reference evidence="8" key="2">
    <citation type="submission" date="2021-04" db="EMBL/GenBank/DDBJ databases">
        <authorList>
            <person name="Gilroy R."/>
        </authorList>
    </citation>
    <scope>NUCLEOTIDE SEQUENCE</scope>
    <source>
        <strain evidence="8">CHK189-11263</strain>
    </source>
</reference>
<proteinExistence type="predicted"/>
<evidence type="ECO:0000313" key="8">
    <source>
        <dbReference type="EMBL" id="HJB57381.1"/>
    </source>
</evidence>
<feature type="transmembrane region" description="Helical" evidence="7">
    <location>
        <begin position="227"/>
        <end position="248"/>
    </location>
</feature>
<feature type="transmembrane region" description="Helical" evidence="7">
    <location>
        <begin position="155"/>
        <end position="179"/>
    </location>
</feature>